<accession>A0A0H3M658</accession>
<dbReference type="AlphaFoldDB" id="A0A0H3M658"/>
<evidence type="ECO:0000313" key="2">
    <source>
        <dbReference type="Proteomes" id="UP000001021"/>
    </source>
</evidence>
<gene>
    <name evidence="1" type="ordered locus">ERWE_CDS_04530</name>
</gene>
<reference evidence="1 2" key="1">
    <citation type="journal article" date="2006" name="J. Bacteriol.">
        <title>Comparative genomic analysis of three strains of Ehrlichia ruminantium reveals an active process of genome size plasticity.</title>
        <authorList>
            <person name="Frutos R."/>
            <person name="Viari A."/>
            <person name="Ferraz C."/>
            <person name="Morgat A."/>
            <person name="Eychenie S."/>
            <person name="Kandassami Y."/>
            <person name="Chantal I."/>
            <person name="Bensaid A."/>
            <person name="Coissac E."/>
            <person name="Vachiery N."/>
            <person name="Demaille J."/>
            <person name="Martinez D."/>
        </authorList>
    </citation>
    <scope>NUCLEOTIDE SEQUENCE [LARGE SCALE GENOMIC DNA]</scope>
    <source>
        <strain evidence="1 2">Welgevonden</strain>
    </source>
</reference>
<sequence length="392" mass="44848">MCLFKIMQLVLLSTIDSKNGEVVPFLSNAFSYKYDSGKFIPQNMNLANNVVFSNDYNFGEIELHGSIFNRCSISKCEYFNEEIIILRGLSNFTSEEVFICFSDNNFENFSNNTEEDKILVLKNYICGGKVGTLEFHDILLSSLEKLQFTIRKSHLKTELPSALTFKSLDVENNTTTTIQVVSSMLNITEPSCLGGIVVIWAKPDKKYDDPKLCLCNASLFERDNDGTLITSNRKIMSILTSEARHLLDPELFKTIFTKFYRISSSSYNEDILIITGKTTSNTTKFLSTTLKKYMFNCFVKYQNENPILTLENSIWETVGNDITPKQIFLNIISRCTLTQTTVGPQKQFVIFTCYDEYDTQISNIYCSTKKISNYHLMNPKLQECVSVHRDVM</sequence>
<name>A0A0H3M658_EHRRW</name>
<dbReference type="KEGG" id="eru:Erum4340"/>
<evidence type="ECO:0000313" key="1">
    <source>
        <dbReference type="EMBL" id="CAI26947.1"/>
    </source>
</evidence>
<keyword evidence="2" id="KW-1185">Reference proteome</keyword>
<dbReference type="HOGENOM" id="CLU_703455_0_0_5"/>
<dbReference type="KEGG" id="erw:ERWE_CDS_04530"/>
<protein>
    <submittedName>
        <fullName evidence="1">Uncharacterized protein</fullName>
    </submittedName>
</protein>
<organism evidence="1 2">
    <name type="scientific">Ehrlichia ruminantium (strain Welgevonden)</name>
    <dbReference type="NCBI Taxonomy" id="254945"/>
    <lineage>
        <taxon>Bacteria</taxon>
        <taxon>Pseudomonadati</taxon>
        <taxon>Pseudomonadota</taxon>
        <taxon>Alphaproteobacteria</taxon>
        <taxon>Rickettsiales</taxon>
        <taxon>Anaplasmataceae</taxon>
        <taxon>Ehrlichia</taxon>
    </lineage>
</organism>
<dbReference type="Proteomes" id="UP000001021">
    <property type="component" value="Chromosome"/>
</dbReference>
<dbReference type="EMBL" id="CR925678">
    <property type="protein sequence ID" value="CAI26947.1"/>
    <property type="molecule type" value="Genomic_DNA"/>
</dbReference>
<proteinExistence type="predicted"/>